<evidence type="ECO:0008006" key="5">
    <source>
        <dbReference type="Google" id="ProtNLM"/>
    </source>
</evidence>
<reference evidence="3 4" key="1">
    <citation type="submission" date="2024-07" db="EMBL/GenBank/DDBJ databases">
        <title>Draft sequence of the Neodothiora populina.</title>
        <authorList>
            <person name="Drown D.D."/>
            <person name="Schuette U.S."/>
            <person name="Buechlein A.B."/>
            <person name="Rusch D.R."/>
            <person name="Winton L.W."/>
            <person name="Adams G.A."/>
        </authorList>
    </citation>
    <scope>NUCLEOTIDE SEQUENCE [LARGE SCALE GENOMIC DNA]</scope>
    <source>
        <strain evidence="3 4">CPC 39397</strain>
    </source>
</reference>
<dbReference type="PANTHER" id="PTHR35340">
    <property type="entry name" value="PQQ ENZYME REPEAT PROTEIN-RELATED"/>
    <property type="match status" value="1"/>
</dbReference>
<dbReference type="RefSeq" id="XP_069203665.1">
    <property type="nucleotide sequence ID" value="XM_069340190.1"/>
</dbReference>
<dbReference type="PANTHER" id="PTHR35340:SF5">
    <property type="entry name" value="ASST-DOMAIN-CONTAINING PROTEIN"/>
    <property type="match status" value="1"/>
</dbReference>
<organism evidence="3 4">
    <name type="scientific">Neodothiora populina</name>
    <dbReference type="NCBI Taxonomy" id="2781224"/>
    <lineage>
        <taxon>Eukaryota</taxon>
        <taxon>Fungi</taxon>
        <taxon>Dikarya</taxon>
        <taxon>Ascomycota</taxon>
        <taxon>Pezizomycotina</taxon>
        <taxon>Dothideomycetes</taxon>
        <taxon>Dothideomycetidae</taxon>
        <taxon>Dothideales</taxon>
        <taxon>Dothioraceae</taxon>
        <taxon>Neodothiora</taxon>
    </lineage>
</organism>
<sequence>MKRIGCVLLYLLFTLLYVKGDDVGDNFDPDDGRAWEEDYGEYPYRSYRTSDLTSPVVRRIVNTPACYDDHYIFVTLRGEPVSTLGPMILDDKGHLIWALDIGHDQPYNLKVQQYRGQKHLTFWVGDDTVGGHGEGYYSMLNSSYQEVARLEPVNGLHADLHELTITLEGTALFSIYQITAIKAYGKRIWIWDCLFQEVDLETNHLLFEWRASDHHSLDETYSSIGTHGRGSQAAWDWFHLNSIQKDDLGNYFVSARYTNTLSYIDGRTGKIIWILGGKRNMFKDLSNGQALNFASQHYARLRELIDFPELLKDEIRIYQKAVDRQHRSQKLVSLFDNGADDRIRVREVSRGMILQISYPTRENASQSRGSYKARTSEMAGIMSRSPSLPSNVVDGYTVKLVNTYIHPENLSSDSQGNLEIIPSKDLNKDPTIGLGYGQRPVFTEFAANGRVICDTHFAPQVAIEGTYVQSYRVFKDTWKGQPLYPPAVKIDAHHDTIYVSWNGATEVKTWQLQHSSEPKTAYRWDPVLQVPRQGFESKIDFDGDEIERYVRVVALDRDGNTLGISRIIDRADKEYLITIETSSNATAVISTSNPFDHLTTPNSSFRLAMFCLCAISFVLTVYACYRHWHDWRHHNLDAYGLPDDYEALARLTPMIPPGI</sequence>
<dbReference type="InterPro" id="IPR011047">
    <property type="entry name" value="Quinoprotein_ADH-like_sf"/>
</dbReference>
<keyword evidence="1" id="KW-0472">Membrane</keyword>
<keyword evidence="1" id="KW-1133">Transmembrane helix</keyword>
<dbReference type="Pfam" id="PF14269">
    <property type="entry name" value="Arylsulfotran_2"/>
    <property type="match status" value="1"/>
</dbReference>
<dbReference type="SUPFAM" id="SSF50998">
    <property type="entry name" value="Quinoprotein alcohol dehydrogenase-like"/>
    <property type="match status" value="1"/>
</dbReference>
<feature type="signal peptide" evidence="2">
    <location>
        <begin position="1"/>
        <end position="20"/>
    </location>
</feature>
<dbReference type="Proteomes" id="UP001562354">
    <property type="component" value="Unassembled WGS sequence"/>
</dbReference>
<dbReference type="GeneID" id="95974756"/>
<evidence type="ECO:0000313" key="3">
    <source>
        <dbReference type="EMBL" id="KAL1310816.1"/>
    </source>
</evidence>
<feature type="transmembrane region" description="Helical" evidence="1">
    <location>
        <begin position="607"/>
        <end position="625"/>
    </location>
</feature>
<accession>A0ABR3PMM8</accession>
<gene>
    <name evidence="3" type="ORF">AAFC00_001053</name>
</gene>
<evidence type="ECO:0000313" key="4">
    <source>
        <dbReference type="Proteomes" id="UP001562354"/>
    </source>
</evidence>
<keyword evidence="1" id="KW-0812">Transmembrane</keyword>
<dbReference type="EMBL" id="JBFMKM010000003">
    <property type="protein sequence ID" value="KAL1310816.1"/>
    <property type="molecule type" value="Genomic_DNA"/>
</dbReference>
<feature type="chain" id="PRO_5046972251" description="ASST-domain-containing protein" evidence="2">
    <location>
        <begin position="21"/>
        <end position="659"/>
    </location>
</feature>
<evidence type="ECO:0000256" key="2">
    <source>
        <dbReference type="SAM" id="SignalP"/>
    </source>
</evidence>
<proteinExistence type="predicted"/>
<dbReference type="InterPro" id="IPR053143">
    <property type="entry name" value="Arylsulfate_ST"/>
</dbReference>
<protein>
    <recommendedName>
        <fullName evidence="5">ASST-domain-containing protein</fullName>
    </recommendedName>
</protein>
<keyword evidence="4" id="KW-1185">Reference proteome</keyword>
<dbReference type="InterPro" id="IPR039535">
    <property type="entry name" value="ASST-like"/>
</dbReference>
<evidence type="ECO:0000256" key="1">
    <source>
        <dbReference type="SAM" id="Phobius"/>
    </source>
</evidence>
<name>A0ABR3PMM8_9PEZI</name>
<keyword evidence="2" id="KW-0732">Signal</keyword>
<comment type="caution">
    <text evidence="3">The sequence shown here is derived from an EMBL/GenBank/DDBJ whole genome shotgun (WGS) entry which is preliminary data.</text>
</comment>